<dbReference type="PRINTS" id="PR00092">
    <property type="entry name" value="TYROSINASE"/>
</dbReference>
<comment type="cofactor">
    <cofactor evidence="1">
        <name>Cu(2+)</name>
        <dbReference type="ChEBI" id="CHEBI:29036"/>
    </cofactor>
</comment>
<feature type="domain" description="Tyrosinase copper-binding" evidence="11">
    <location>
        <begin position="91"/>
        <end position="108"/>
    </location>
</feature>
<comment type="catalytic activity">
    <reaction evidence="10">
        <text>L-tyrosine + O2 = L-dopaquinone + H2O</text>
        <dbReference type="Rhea" id="RHEA:18117"/>
        <dbReference type="ChEBI" id="CHEBI:15377"/>
        <dbReference type="ChEBI" id="CHEBI:15379"/>
        <dbReference type="ChEBI" id="CHEBI:57924"/>
        <dbReference type="ChEBI" id="CHEBI:58315"/>
        <dbReference type="EC" id="1.14.18.1"/>
    </reaction>
</comment>
<sequence>MSSHIAITGCLNPDPTQPSVHPRWEINELQAKHKEQFDLLIRAWARLHARPETDSESFYGIAGIHGIPYIPWPFEEKKKPTDIEEAGYCQHRSVLFPTWHRAYLLLLEQNLQQEAMILAEEFTGHSREIYIDAALKLRLPYWDWASNNSFLPRAVLYDKILVAFPGPDGTVVHRRIPNPLLKYEFTDKEQLEVYFLNREQSNNSIQKWSDHLATMRCPNEEGESQHDVCDAQLARNHNVTTTNVNNYLSLEGTHDAIHVLCGVDPSPLDGHMGDTMYAGFDPVFWLHHSNVDRLYAIWQTLHPGVGVTPQISKNNTIREALGKEQNSKTPLYPFRNSSGEVFNSEAFDKWDSIFNFGYTYPELPAKLFNPNDQAVLKAYATKCINKQYGPNNKNYPPVPRAALIEANQMILRAPGACTDPCKTIIYGGFQLVAGVHKPFDLTALHHREYTAGIRIENFAIDGSFFVHIFLGDFNPQSLSWAQETNLVGSHCIFSTRAAQTACAGCIRDKKNGVVVSGAVALTDALLGKGLPDMEPDTVAAYLREELHWRVQAADGTAVESADIASLKIIVTGTIVETYDDVEKLPLWGLPQVIDYATSKRPGGYCPGDRI</sequence>
<evidence type="ECO:0000256" key="9">
    <source>
        <dbReference type="ARBA" id="ARBA00048233"/>
    </source>
</evidence>
<feature type="domain" description="Tyrosinase copper-binding" evidence="12">
    <location>
        <begin position="281"/>
        <end position="292"/>
    </location>
</feature>
<dbReference type="EMBL" id="JBBBZM010000001">
    <property type="protein sequence ID" value="KAL0640763.1"/>
    <property type="molecule type" value="Genomic_DNA"/>
</dbReference>
<dbReference type="Proteomes" id="UP001447188">
    <property type="component" value="Unassembled WGS sequence"/>
</dbReference>
<evidence type="ECO:0000256" key="7">
    <source>
        <dbReference type="ARBA" id="ARBA00023033"/>
    </source>
</evidence>
<dbReference type="Gene3D" id="2.60.310.20">
    <property type="match status" value="1"/>
</dbReference>
<dbReference type="InterPro" id="IPR008922">
    <property type="entry name" value="Di-copper_centre_dom_sf"/>
</dbReference>
<dbReference type="Gene3D" id="1.10.1280.10">
    <property type="entry name" value="Di-copper center containing domain from catechol oxidase"/>
    <property type="match status" value="1"/>
</dbReference>
<evidence type="ECO:0000256" key="2">
    <source>
        <dbReference type="ARBA" id="ARBA00009928"/>
    </source>
</evidence>
<accession>A0ABR3GY74</accession>
<evidence type="ECO:0000256" key="8">
    <source>
        <dbReference type="ARBA" id="ARBA00023101"/>
    </source>
</evidence>
<evidence type="ECO:0000256" key="6">
    <source>
        <dbReference type="ARBA" id="ARBA00023008"/>
    </source>
</evidence>
<dbReference type="PROSITE" id="PS00498">
    <property type="entry name" value="TYROSINASE_2"/>
    <property type="match status" value="1"/>
</dbReference>
<evidence type="ECO:0000313" key="13">
    <source>
        <dbReference type="EMBL" id="KAL0640763.1"/>
    </source>
</evidence>
<evidence type="ECO:0000256" key="3">
    <source>
        <dbReference type="ARBA" id="ARBA00011906"/>
    </source>
</evidence>
<dbReference type="InterPro" id="IPR002227">
    <property type="entry name" value="Tyrosinase_Cu-bd"/>
</dbReference>
<proteinExistence type="inferred from homology"/>
<dbReference type="PROSITE" id="PS00497">
    <property type="entry name" value="TYROSINASE_1"/>
    <property type="match status" value="1"/>
</dbReference>
<dbReference type="Pfam" id="PF18132">
    <property type="entry name" value="Tyrosinase_C"/>
    <property type="match status" value="1"/>
</dbReference>
<comment type="catalytic activity">
    <reaction evidence="9">
        <text>2 L-dopa + O2 = 2 L-dopaquinone + 2 H2O</text>
        <dbReference type="Rhea" id="RHEA:34287"/>
        <dbReference type="ChEBI" id="CHEBI:15377"/>
        <dbReference type="ChEBI" id="CHEBI:15379"/>
        <dbReference type="ChEBI" id="CHEBI:57504"/>
        <dbReference type="ChEBI" id="CHEBI:57924"/>
        <dbReference type="EC" id="1.14.18.1"/>
    </reaction>
</comment>
<evidence type="ECO:0000259" key="12">
    <source>
        <dbReference type="PROSITE" id="PS00498"/>
    </source>
</evidence>
<organism evidence="13 14">
    <name type="scientific">Discina gigas</name>
    <dbReference type="NCBI Taxonomy" id="1032678"/>
    <lineage>
        <taxon>Eukaryota</taxon>
        <taxon>Fungi</taxon>
        <taxon>Dikarya</taxon>
        <taxon>Ascomycota</taxon>
        <taxon>Pezizomycotina</taxon>
        <taxon>Pezizomycetes</taxon>
        <taxon>Pezizales</taxon>
        <taxon>Discinaceae</taxon>
        <taxon>Discina</taxon>
    </lineage>
</organism>
<evidence type="ECO:0000313" key="14">
    <source>
        <dbReference type="Proteomes" id="UP001447188"/>
    </source>
</evidence>
<evidence type="ECO:0000256" key="5">
    <source>
        <dbReference type="ARBA" id="ARBA00023002"/>
    </source>
</evidence>
<keyword evidence="8" id="KW-0470">Melanin biosynthesis</keyword>
<keyword evidence="14" id="KW-1185">Reference proteome</keyword>
<keyword evidence="6" id="KW-0186">Copper</keyword>
<dbReference type="InterPro" id="IPR041640">
    <property type="entry name" value="Tyrosinase_C"/>
</dbReference>
<evidence type="ECO:0000256" key="1">
    <source>
        <dbReference type="ARBA" id="ARBA00001973"/>
    </source>
</evidence>
<reference evidence="13 14" key="1">
    <citation type="submission" date="2024-02" db="EMBL/GenBank/DDBJ databases">
        <title>Discinaceae phylogenomics.</title>
        <authorList>
            <person name="Dirks A.C."/>
            <person name="James T.Y."/>
        </authorList>
    </citation>
    <scope>NUCLEOTIDE SEQUENCE [LARGE SCALE GENOMIC DNA]</scope>
    <source>
        <strain evidence="13 14">ACD0624</strain>
    </source>
</reference>
<evidence type="ECO:0000259" key="11">
    <source>
        <dbReference type="PROSITE" id="PS00497"/>
    </source>
</evidence>
<comment type="similarity">
    <text evidence="2">Belongs to the tyrosinase family.</text>
</comment>
<keyword evidence="5" id="KW-0560">Oxidoreductase</keyword>
<protein>
    <recommendedName>
        <fullName evidence="3">tyrosinase</fullName>
        <ecNumber evidence="3">1.14.18.1</ecNumber>
    </recommendedName>
</protein>
<evidence type="ECO:0000256" key="4">
    <source>
        <dbReference type="ARBA" id="ARBA00022723"/>
    </source>
</evidence>
<keyword evidence="7" id="KW-0503">Monooxygenase</keyword>
<comment type="caution">
    <text evidence="13">The sequence shown here is derived from an EMBL/GenBank/DDBJ whole genome shotgun (WGS) entry which is preliminary data.</text>
</comment>
<dbReference type="SUPFAM" id="SSF48056">
    <property type="entry name" value="Di-copper centre-containing domain"/>
    <property type="match status" value="1"/>
</dbReference>
<dbReference type="PANTHER" id="PTHR11474:SF76">
    <property type="entry name" value="SHKT DOMAIN-CONTAINING PROTEIN"/>
    <property type="match status" value="1"/>
</dbReference>
<keyword evidence="4" id="KW-0479">Metal-binding</keyword>
<dbReference type="EC" id="1.14.18.1" evidence="3"/>
<name>A0ABR3GY74_9PEZI</name>
<gene>
    <name evidence="13" type="ORF">Q9L58_000069</name>
</gene>
<dbReference type="Pfam" id="PF00264">
    <property type="entry name" value="Tyrosinase"/>
    <property type="match status" value="1"/>
</dbReference>
<dbReference type="InterPro" id="IPR050316">
    <property type="entry name" value="Tyrosinase/Hemocyanin"/>
</dbReference>
<dbReference type="PANTHER" id="PTHR11474">
    <property type="entry name" value="TYROSINASE FAMILY MEMBER"/>
    <property type="match status" value="1"/>
</dbReference>
<evidence type="ECO:0000256" key="10">
    <source>
        <dbReference type="ARBA" id="ARBA00048881"/>
    </source>
</evidence>